<feature type="binding site" evidence="7">
    <location>
        <position position="153"/>
    </location>
    <ligand>
        <name>Zn(2+)</name>
        <dbReference type="ChEBI" id="CHEBI:29105"/>
        <label>2</label>
    </ligand>
</feature>
<sequence>MNKLLLKNAKLVNPAEGIIQDQDLLIIDGKIAKIENCIKAKDADLIDLNGKILSPGLIDMHVHLREPGFEHKETIKTGTEAAAKGGFTSVACMPNTNPVIDSQTLVEGLLSIAKEDGVVNVYPIGAITKGSQGQELAEISSMKEAGIVGISDDGSPVMNSEMMRLALEYAKDLELTIISHCEDENLAGAGVVNQGYYSTVTGLNPIPSSAESVMVARDICLAEETGSRVHIAHISTKESVELVRQAKKRGVKVSCEVTPHHFTLTDELITSFDTNTKMNPPLRSEEDVAAIKKGLKDGTIDVIATDHAPHSVEEKDVEYNYAPFGIIGLETALALVVSELIEPGILTLEEALAKLTVNPAEILGIDKAKIEIGADADLTVIDIDDEWKLRAEDLVSKSKNTPFIDYNLKGRTLMTIVGGKIVYSSDE</sequence>
<dbReference type="InterPro" id="IPR004722">
    <property type="entry name" value="DHOase"/>
</dbReference>
<keyword evidence="3 7" id="KW-0479">Metal-binding</keyword>
<feature type="active site" evidence="7">
    <location>
        <position position="306"/>
    </location>
</feature>
<dbReference type="GO" id="GO:0005737">
    <property type="term" value="C:cytoplasm"/>
    <property type="evidence" value="ECO:0007669"/>
    <property type="project" value="TreeGrafter"/>
</dbReference>
<dbReference type="EC" id="3.5.2.3" evidence="7"/>
<feature type="binding site" evidence="7">
    <location>
        <position position="180"/>
    </location>
    <ligand>
        <name>Zn(2+)</name>
        <dbReference type="ChEBI" id="CHEBI:29105"/>
        <label>2</label>
    </ligand>
</feature>
<dbReference type="HAMAP" id="MF_00220_B">
    <property type="entry name" value="PyrC_classI_B"/>
    <property type="match status" value="1"/>
</dbReference>
<dbReference type="STRING" id="926561.GCA_000379025_03130"/>
<dbReference type="SUPFAM" id="SSF51338">
    <property type="entry name" value="Composite domain of metallo-dependent hydrolases"/>
    <property type="match status" value="1"/>
</dbReference>
<feature type="binding site" evidence="7">
    <location>
        <begin position="324"/>
        <end position="325"/>
    </location>
    <ligand>
        <name>substrate</name>
    </ligand>
</feature>
<feature type="binding site" evidence="7">
    <location>
        <position position="63"/>
    </location>
    <ligand>
        <name>Zn(2+)</name>
        <dbReference type="ChEBI" id="CHEBI:29105"/>
        <label>1</label>
    </ligand>
</feature>
<feature type="binding site" evidence="7">
    <location>
        <position position="279"/>
    </location>
    <ligand>
        <name>substrate</name>
    </ligand>
</feature>
<evidence type="ECO:0000256" key="6">
    <source>
        <dbReference type="ARBA" id="ARBA00022975"/>
    </source>
</evidence>
<dbReference type="GO" id="GO:0006145">
    <property type="term" value="P:purine nucleobase catabolic process"/>
    <property type="evidence" value="ECO:0007669"/>
    <property type="project" value="TreeGrafter"/>
</dbReference>
<dbReference type="Gene3D" id="2.30.40.10">
    <property type="entry name" value="Urease, subunit C, domain 1"/>
    <property type="match status" value="1"/>
</dbReference>
<comment type="catalytic activity">
    <reaction evidence="7">
        <text>(S)-dihydroorotate + H2O = N-carbamoyl-L-aspartate + H(+)</text>
        <dbReference type="Rhea" id="RHEA:24296"/>
        <dbReference type="ChEBI" id="CHEBI:15377"/>
        <dbReference type="ChEBI" id="CHEBI:15378"/>
        <dbReference type="ChEBI" id="CHEBI:30864"/>
        <dbReference type="ChEBI" id="CHEBI:32814"/>
        <dbReference type="EC" id="3.5.2.3"/>
    </reaction>
</comment>
<comment type="function">
    <text evidence="1 7">Catalyzes the reversible cyclization of carbamoyl aspartate to dihydroorotate.</text>
</comment>
<feature type="binding site" evidence="7">
    <location>
        <position position="233"/>
    </location>
    <ligand>
        <name>Zn(2+)</name>
        <dbReference type="ChEBI" id="CHEBI:29105"/>
        <label>2</label>
    </ligand>
</feature>
<dbReference type="PROSITE" id="PS00483">
    <property type="entry name" value="DIHYDROOROTASE_2"/>
    <property type="match status" value="1"/>
</dbReference>
<evidence type="ECO:0000259" key="9">
    <source>
        <dbReference type="Pfam" id="PF12890"/>
    </source>
</evidence>
<evidence type="ECO:0000313" key="11">
    <source>
        <dbReference type="Proteomes" id="UP000295832"/>
    </source>
</evidence>
<feature type="binding site" evidence="7">
    <location>
        <position position="61"/>
    </location>
    <ligand>
        <name>Zn(2+)</name>
        <dbReference type="ChEBI" id="CHEBI:29105"/>
        <label>1</label>
    </ligand>
</feature>
<keyword evidence="11" id="KW-1185">Reference proteome</keyword>
<reference evidence="10 11" key="1">
    <citation type="submission" date="2019-03" db="EMBL/GenBank/DDBJ databases">
        <title>Subsurface microbial communities from deep shales in Ohio and West Virginia, USA.</title>
        <authorList>
            <person name="Wrighton K."/>
        </authorList>
    </citation>
    <scope>NUCLEOTIDE SEQUENCE [LARGE SCALE GENOMIC DNA]</scope>
    <source>
        <strain evidence="10 11">MSL 6dP</strain>
    </source>
</reference>
<proteinExistence type="inferred from homology"/>
<dbReference type="InterPro" id="IPR024403">
    <property type="entry name" value="DHOase_cat"/>
</dbReference>
<dbReference type="Gene3D" id="3.20.20.140">
    <property type="entry name" value="Metal-dependent hydrolases"/>
    <property type="match status" value="1"/>
</dbReference>
<comment type="pathway">
    <text evidence="7">Pyrimidine metabolism; UMP biosynthesis via de novo pathway; (S)-dihydroorotate from bicarbonate: step 3/3.</text>
</comment>
<dbReference type="GO" id="GO:0044205">
    <property type="term" value="P:'de novo' UMP biosynthetic process"/>
    <property type="evidence" value="ECO:0007669"/>
    <property type="project" value="UniProtKB-UniRule"/>
</dbReference>
<gene>
    <name evidence="7" type="primary">pyrC</name>
    <name evidence="10" type="ORF">C7959_105126</name>
</gene>
<comment type="caution">
    <text evidence="10">The sequence shown here is derived from an EMBL/GenBank/DDBJ whole genome shotgun (WGS) entry which is preliminary data.</text>
</comment>
<feature type="binding site" evidence="7">
    <location>
        <position position="153"/>
    </location>
    <ligand>
        <name>Zn(2+)</name>
        <dbReference type="ChEBI" id="CHEBI:29105"/>
        <label>1</label>
    </ligand>
</feature>
<feature type="binding site" evidence="7">
    <location>
        <position position="310"/>
    </location>
    <ligand>
        <name>substrate</name>
    </ligand>
</feature>
<dbReference type="Pfam" id="PF12890">
    <property type="entry name" value="DHOase"/>
    <property type="match status" value="1"/>
</dbReference>
<evidence type="ECO:0000256" key="5">
    <source>
        <dbReference type="ARBA" id="ARBA00022833"/>
    </source>
</evidence>
<evidence type="ECO:0000259" key="8">
    <source>
        <dbReference type="Pfam" id="PF07969"/>
    </source>
</evidence>
<dbReference type="GO" id="GO:0004038">
    <property type="term" value="F:allantoinase activity"/>
    <property type="evidence" value="ECO:0007669"/>
    <property type="project" value="TreeGrafter"/>
</dbReference>
<dbReference type="PROSITE" id="PS00482">
    <property type="entry name" value="DIHYDROOROTASE_1"/>
    <property type="match status" value="1"/>
</dbReference>
<dbReference type="UniPathway" id="UPA00070">
    <property type="reaction ID" value="UER00117"/>
</dbReference>
<comment type="cofactor">
    <cofactor evidence="7">
        <name>Zn(2+)</name>
        <dbReference type="ChEBI" id="CHEBI:29105"/>
    </cofactor>
    <text evidence="7">Binds 2 Zn(2+) ions per subunit.</text>
</comment>
<evidence type="ECO:0000256" key="7">
    <source>
        <dbReference type="HAMAP-Rule" id="MF_00220"/>
    </source>
</evidence>
<dbReference type="NCBIfam" id="TIGR00857">
    <property type="entry name" value="pyrC_multi"/>
    <property type="match status" value="1"/>
</dbReference>
<protein>
    <recommendedName>
        <fullName evidence="7">Dihydroorotase</fullName>
        <shortName evidence="7">DHOase</shortName>
        <ecNumber evidence="7">3.5.2.3</ecNumber>
    </recommendedName>
</protein>
<dbReference type="InterPro" id="IPR002195">
    <property type="entry name" value="Dihydroorotase_CS"/>
</dbReference>
<dbReference type="InterPro" id="IPR032466">
    <property type="entry name" value="Metal_Hydrolase"/>
</dbReference>
<dbReference type="SUPFAM" id="SSF51556">
    <property type="entry name" value="Metallo-dependent hydrolases"/>
    <property type="match status" value="1"/>
</dbReference>
<evidence type="ECO:0000256" key="4">
    <source>
        <dbReference type="ARBA" id="ARBA00022801"/>
    </source>
</evidence>
<evidence type="ECO:0000256" key="1">
    <source>
        <dbReference type="ARBA" id="ARBA00002368"/>
    </source>
</evidence>
<feature type="binding site" evidence="7">
    <location>
        <position position="306"/>
    </location>
    <ligand>
        <name>Zn(2+)</name>
        <dbReference type="ChEBI" id="CHEBI:29105"/>
        <label>1</label>
    </ligand>
</feature>
<dbReference type="InterPro" id="IPR011059">
    <property type="entry name" value="Metal-dep_hydrolase_composite"/>
</dbReference>
<evidence type="ECO:0000256" key="3">
    <source>
        <dbReference type="ARBA" id="ARBA00022723"/>
    </source>
</evidence>
<dbReference type="PANTHER" id="PTHR43668:SF2">
    <property type="entry name" value="ALLANTOINASE"/>
    <property type="match status" value="1"/>
</dbReference>
<name>A0A4R8HAB4_9FIRM</name>
<evidence type="ECO:0000256" key="2">
    <source>
        <dbReference type="ARBA" id="ARBA00010286"/>
    </source>
</evidence>
<dbReference type="InterPro" id="IPR013108">
    <property type="entry name" value="Amidohydro_3"/>
</dbReference>
<feature type="binding site" evidence="7">
    <location>
        <position position="95"/>
    </location>
    <ligand>
        <name>substrate</name>
    </ligand>
</feature>
<keyword evidence="4 7" id="KW-0378">Hydrolase</keyword>
<dbReference type="PANTHER" id="PTHR43668">
    <property type="entry name" value="ALLANTOINASE"/>
    <property type="match status" value="1"/>
</dbReference>
<keyword evidence="5 7" id="KW-0862">Zinc</keyword>
<dbReference type="AlphaFoldDB" id="A0A4R8HAB4"/>
<dbReference type="GO" id="GO:0008270">
    <property type="term" value="F:zinc ion binding"/>
    <property type="evidence" value="ECO:0007669"/>
    <property type="project" value="UniProtKB-UniRule"/>
</dbReference>
<dbReference type="RefSeq" id="WP_134115540.1">
    <property type="nucleotide sequence ID" value="NZ_SOEG01000005.1"/>
</dbReference>
<accession>A0A4R8HAB4</accession>
<feature type="domain" description="Amidohydrolase 3" evidence="8">
    <location>
        <begin position="343"/>
        <end position="423"/>
    </location>
</feature>
<dbReference type="CDD" id="cd01317">
    <property type="entry name" value="DHOase_IIa"/>
    <property type="match status" value="1"/>
</dbReference>
<organism evidence="10 11">
    <name type="scientific">Orenia marismortui</name>
    <dbReference type="NCBI Taxonomy" id="46469"/>
    <lineage>
        <taxon>Bacteria</taxon>
        <taxon>Bacillati</taxon>
        <taxon>Bacillota</taxon>
        <taxon>Clostridia</taxon>
        <taxon>Halanaerobiales</taxon>
        <taxon>Halobacteroidaceae</taxon>
        <taxon>Orenia</taxon>
    </lineage>
</organism>
<dbReference type="Pfam" id="PF07969">
    <property type="entry name" value="Amidohydro_3"/>
    <property type="match status" value="1"/>
</dbReference>
<feature type="binding site" evidence="7">
    <location>
        <begin position="63"/>
        <end position="65"/>
    </location>
    <ligand>
        <name>substrate</name>
    </ligand>
</feature>
<keyword evidence="6 7" id="KW-0665">Pyrimidine biosynthesis</keyword>
<evidence type="ECO:0000313" key="10">
    <source>
        <dbReference type="EMBL" id="TDX52769.1"/>
    </source>
</evidence>
<dbReference type="InterPro" id="IPR050138">
    <property type="entry name" value="DHOase/Allantoinase_Hydrolase"/>
</dbReference>
<dbReference type="EMBL" id="SOEG01000005">
    <property type="protein sequence ID" value="TDX52769.1"/>
    <property type="molecule type" value="Genomic_DNA"/>
</dbReference>
<feature type="domain" description="Dihydroorotase catalytic" evidence="9">
    <location>
        <begin position="50"/>
        <end position="239"/>
    </location>
</feature>
<dbReference type="GO" id="GO:0004151">
    <property type="term" value="F:dihydroorotase activity"/>
    <property type="evidence" value="ECO:0007669"/>
    <property type="project" value="UniProtKB-UniRule"/>
</dbReference>
<comment type="similarity">
    <text evidence="2 7">Belongs to the metallo-dependent hydrolases superfamily. DHOase family. Class I DHOase subfamily.</text>
</comment>
<dbReference type="Proteomes" id="UP000295832">
    <property type="component" value="Unassembled WGS sequence"/>
</dbReference>